<dbReference type="InterPro" id="IPR029058">
    <property type="entry name" value="AB_hydrolase_fold"/>
</dbReference>
<dbReference type="EMBL" id="HE971709">
    <property type="protein sequence ID" value="CCK29375.1"/>
    <property type="molecule type" value="Genomic_DNA"/>
</dbReference>
<evidence type="ECO:0000259" key="2">
    <source>
        <dbReference type="Pfam" id="PF05057"/>
    </source>
</evidence>
<reference evidence="3 4" key="1">
    <citation type="journal article" date="2012" name="J. Bacteriol.">
        <title>Genome sequence of the bacterium Streptomyces davawensis JCM 4913 and heterologous production of the unique antibiotic roseoflavin.</title>
        <authorList>
            <person name="Jankowitsch F."/>
            <person name="Schwarz J."/>
            <person name="Ruckert C."/>
            <person name="Gust B."/>
            <person name="Szczepanowski R."/>
            <person name="Blom J."/>
            <person name="Pelzer S."/>
            <person name="Kalinowski J."/>
            <person name="Mack M."/>
        </authorList>
    </citation>
    <scope>NUCLEOTIDE SEQUENCE [LARGE SCALE GENOMIC DNA]</scope>
    <source>
        <strain evidence="4">DSM 101723 / JCM 4913 / KCC S-0913 / 768</strain>
    </source>
</reference>
<keyword evidence="4" id="KW-1185">Reference proteome</keyword>
<evidence type="ECO:0000313" key="4">
    <source>
        <dbReference type="Proteomes" id="UP000008043"/>
    </source>
</evidence>
<dbReference type="RefSeq" id="WP_015659715.1">
    <property type="nucleotide sequence ID" value="NC_020504.1"/>
</dbReference>
<evidence type="ECO:0000256" key="1">
    <source>
        <dbReference type="SAM" id="SignalP"/>
    </source>
</evidence>
<feature type="domain" description="DUF676" evidence="2">
    <location>
        <begin position="42"/>
        <end position="168"/>
    </location>
</feature>
<dbReference type="AlphaFoldDB" id="K4R8L0"/>
<dbReference type="Pfam" id="PF05057">
    <property type="entry name" value="DUF676"/>
    <property type="match status" value="1"/>
</dbReference>
<gene>
    <name evidence="3" type="ORF">BN159_4996</name>
</gene>
<accession>K4R8L0</accession>
<dbReference type="HOGENOM" id="CLU_986645_0_0_11"/>
<sequence>MQRLRRRLTLLLSVVLATVITMFTVTPAGAAPSRSNGDENRVVFVHGYAPDGSHDCAEYFRTARKHFANNGWEGNLLTFGYYDQNSNCSYKYRGTRSTDLKTVAKAFANWVNRYYTDNNKKIDVVAHSMGGLVVRAAIYYTNRHASGFPDKLYIEDVVTLGTPHGGTNWGNVCATWQQCRDMKPGSTFLDNLPSTMPNSQIGTDWTTVSSVDDGIVSETSGIAGTADHEVQYDDGIGHNELRTISSGSWYGRIKYSTTWTSWHDRISPVKQARLAVYYHSTT</sequence>
<feature type="chain" id="PRO_5003882346" description="DUF676 domain-containing protein" evidence="1">
    <location>
        <begin position="31"/>
        <end position="282"/>
    </location>
</feature>
<dbReference type="SUPFAM" id="SSF53474">
    <property type="entry name" value="alpha/beta-Hydrolases"/>
    <property type="match status" value="1"/>
</dbReference>
<proteinExistence type="predicted"/>
<keyword evidence="1" id="KW-0732">Signal</keyword>
<dbReference type="KEGG" id="sdv:BN159_4996"/>
<feature type="signal peptide" evidence="1">
    <location>
        <begin position="1"/>
        <end position="30"/>
    </location>
</feature>
<organism evidence="3 4">
    <name type="scientific">Streptomyces davaonensis (strain DSM 101723 / JCM 4913 / KCC S-0913 / 768)</name>
    <dbReference type="NCBI Taxonomy" id="1214101"/>
    <lineage>
        <taxon>Bacteria</taxon>
        <taxon>Bacillati</taxon>
        <taxon>Actinomycetota</taxon>
        <taxon>Actinomycetes</taxon>
        <taxon>Kitasatosporales</taxon>
        <taxon>Streptomycetaceae</taxon>
        <taxon>Streptomyces</taxon>
    </lineage>
</organism>
<dbReference type="Gene3D" id="3.40.50.1820">
    <property type="entry name" value="alpha/beta hydrolase"/>
    <property type="match status" value="1"/>
</dbReference>
<protein>
    <recommendedName>
        <fullName evidence="2">DUF676 domain-containing protein</fullName>
    </recommendedName>
</protein>
<evidence type="ECO:0000313" key="3">
    <source>
        <dbReference type="EMBL" id="CCK29375.1"/>
    </source>
</evidence>
<dbReference type="InterPro" id="IPR007751">
    <property type="entry name" value="DUF676_lipase-like"/>
</dbReference>
<dbReference type="Proteomes" id="UP000008043">
    <property type="component" value="Chromosome"/>
</dbReference>
<dbReference type="eggNOG" id="COG1075">
    <property type="taxonomic scope" value="Bacteria"/>
</dbReference>
<name>K4R8L0_STRDJ</name>
<dbReference type="STRING" id="1214101.BN159_4996"/>
<dbReference type="PATRIC" id="fig|1214101.3.peg.5065"/>